<name>A0A327XKN1_9RHOB</name>
<gene>
    <name evidence="1" type="ORF">ATI53_10753</name>
</gene>
<sequence length="88" mass="9652">MYPAKDIHRPEAAALSASLSRDADLAQPATKRDARFRIGGDEVDRGSRSWSDMIALARLWNSDSSTTDCNRVILGRHIGFSGVYVSDV</sequence>
<organism evidence="1 2">
    <name type="scientific">Salipiger aestuarii</name>
    <dbReference type="NCBI Taxonomy" id="568098"/>
    <lineage>
        <taxon>Bacteria</taxon>
        <taxon>Pseudomonadati</taxon>
        <taxon>Pseudomonadota</taxon>
        <taxon>Alphaproteobacteria</taxon>
        <taxon>Rhodobacterales</taxon>
        <taxon>Roseobacteraceae</taxon>
        <taxon>Salipiger</taxon>
    </lineage>
</organism>
<keyword evidence="2" id="KW-1185">Reference proteome</keyword>
<dbReference type="Proteomes" id="UP000249165">
    <property type="component" value="Unassembled WGS sequence"/>
</dbReference>
<reference evidence="1 2" key="1">
    <citation type="submission" date="2018-06" db="EMBL/GenBank/DDBJ databases">
        <title>Genomic Encyclopedia of Archaeal and Bacterial Type Strains, Phase II (KMG-II): from individual species to whole genera.</title>
        <authorList>
            <person name="Goeker M."/>
        </authorList>
    </citation>
    <scope>NUCLEOTIDE SEQUENCE [LARGE SCALE GENOMIC DNA]</scope>
    <source>
        <strain evidence="1 2">DSM 22011</strain>
    </source>
</reference>
<accession>A0A327XKN1</accession>
<dbReference type="AlphaFoldDB" id="A0A327XKN1"/>
<proteinExistence type="predicted"/>
<evidence type="ECO:0000313" key="2">
    <source>
        <dbReference type="Proteomes" id="UP000249165"/>
    </source>
</evidence>
<comment type="caution">
    <text evidence="1">The sequence shown here is derived from an EMBL/GenBank/DDBJ whole genome shotgun (WGS) entry which is preliminary data.</text>
</comment>
<dbReference type="EMBL" id="QLMG01000075">
    <property type="protein sequence ID" value="RAK09004.1"/>
    <property type="molecule type" value="Genomic_DNA"/>
</dbReference>
<protein>
    <submittedName>
        <fullName evidence="1">Uncharacterized protein</fullName>
    </submittedName>
</protein>
<evidence type="ECO:0000313" key="1">
    <source>
        <dbReference type="EMBL" id="RAK09004.1"/>
    </source>
</evidence>